<reference evidence="7 8" key="1">
    <citation type="submission" date="2019-11" db="EMBL/GenBank/DDBJ databases">
        <title>Type strains purchased from KCTC, JCM and DSMZ.</title>
        <authorList>
            <person name="Lu H."/>
        </authorList>
    </citation>
    <scope>NUCLEOTIDE SEQUENCE [LARGE SCALE GENOMIC DNA]</scope>
    <source>
        <strain evidence="7 8">KCTC 42409</strain>
    </source>
</reference>
<dbReference type="AlphaFoldDB" id="A0A6L6Q8L8"/>
<organism evidence="7 8">
    <name type="scientific">Pseudoduganella ginsengisoli</name>
    <dbReference type="NCBI Taxonomy" id="1462440"/>
    <lineage>
        <taxon>Bacteria</taxon>
        <taxon>Pseudomonadati</taxon>
        <taxon>Pseudomonadota</taxon>
        <taxon>Betaproteobacteria</taxon>
        <taxon>Burkholderiales</taxon>
        <taxon>Oxalobacteraceae</taxon>
        <taxon>Telluria group</taxon>
        <taxon>Pseudoduganella</taxon>
    </lineage>
</organism>
<evidence type="ECO:0000256" key="3">
    <source>
        <dbReference type="ARBA" id="ARBA00022960"/>
    </source>
</evidence>
<evidence type="ECO:0000256" key="2">
    <source>
        <dbReference type="ARBA" id="ARBA00022692"/>
    </source>
</evidence>
<feature type="non-terminal residue" evidence="7">
    <location>
        <position position="1"/>
    </location>
</feature>
<dbReference type="GO" id="GO:0032153">
    <property type="term" value="C:cell division site"/>
    <property type="evidence" value="ECO:0007669"/>
    <property type="project" value="TreeGrafter"/>
</dbReference>
<feature type="transmembrane region" description="Helical" evidence="6">
    <location>
        <begin position="184"/>
        <end position="201"/>
    </location>
</feature>
<keyword evidence="4 6" id="KW-1133">Transmembrane helix</keyword>
<dbReference type="InterPro" id="IPR001182">
    <property type="entry name" value="FtsW/RodA"/>
</dbReference>
<accession>A0A6L6Q8L8</accession>
<keyword evidence="3" id="KW-0133">Cell shape</keyword>
<dbReference type="Proteomes" id="UP000484015">
    <property type="component" value="Unassembled WGS sequence"/>
</dbReference>
<name>A0A6L6Q8L8_9BURK</name>
<keyword evidence="2 6" id="KW-0812">Transmembrane</keyword>
<dbReference type="PANTHER" id="PTHR30474">
    <property type="entry name" value="CELL CYCLE PROTEIN"/>
    <property type="match status" value="1"/>
</dbReference>
<dbReference type="GO" id="GO:0005886">
    <property type="term" value="C:plasma membrane"/>
    <property type="evidence" value="ECO:0007669"/>
    <property type="project" value="TreeGrafter"/>
</dbReference>
<keyword evidence="8" id="KW-1185">Reference proteome</keyword>
<feature type="transmembrane region" description="Helical" evidence="6">
    <location>
        <begin position="206"/>
        <end position="226"/>
    </location>
</feature>
<comment type="subcellular location">
    <subcellularLocation>
        <location evidence="1">Membrane</location>
        <topology evidence="1">Multi-pass membrane protein</topology>
    </subcellularLocation>
</comment>
<feature type="transmembrane region" description="Helical" evidence="6">
    <location>
        <begin position="312"/>
        <end position="331"/>
    </location>
</feature>
<dbReference type="Pfam" id="PF01098">
    <property type="entry name" value="FTSW_RODA_SPOVE"/>
    <property type="match status" value="1"/>
</dbReference>
<proteinExistence type="predicted"/>
<dbReference type="EMBL" id="WNLA01000044">
    <property type="protein sequence ID" value="MTW06233.1"/>
    <property type="molecule type" value="Genomic_DNA"/>
</dbReference>
<feature type="transmembrane region" description="Helical" evidence="6">
    <location>
        <begin position="63"/>
        <end position="83"/>
    </location>
</feature>
<feature type="transmembrane region" description="Helical" evidence="6">
    <location>
        <begin position="395"/>
        <end position="414"/>
    </location>
</feature>
<sequence>QRGGTPPAAMLSLLLAVASIAAWLLPQRRITAAVGAALVLAMAGLLMQLELGLATQDLSALRHYHKTAALLAVGSALATLWRLGRRARPVPQRSAEWVLAGLTAVALAALAAQALWGDETGVFDMQPVELAKIALAALSAHGLALHLGGQRGQHWRWLRLAAPALLFCALLAMALVYVDDYSPLILLSVWAGCSALAYAAAARRLVLAAALAAVACALAAAVWALHNGGAEGLQRLPQSFYADRFQVWLAPGDHPHTGQQWLQGARAIAAGGWSGADHLFGLRTAGQPDSMAAAIPAVQDDFAPSFFLYRHGLLGALLLWCVQAAMLAGLLQQAMACHQRAAAAQGYGSAWRERLRCFLLCGGAAFLFGHFLLSWGTNLAIFPVMGQPMSFMSAGGSHLLFFLCPLLTVSMDALPPS</sequence>
<feature type="transmembrane region" description="Helical" evidence="6">
    <location>
        <begin position="357"/>
        <end position="375"/>
    </location>
</feature>
<dbReference type="RefSeq" id="WP_170305914.1">
    <property type="nucleotide sequence ID" value="NZ_WNLA01000044.1"/>
</dbReference>
<dbReference type="GO" id="GO:0015648">
    <property type="term" value="F:lipid-linked peptidoglycan transporter activity"/>
    <property type="evidence" value="ECO:0007669"/>
    <property type="project" value="TreeGrafter"/>
</dbReference>
<feature type="transmembrane region" description="Helical" evidence="6">
    <location>
        <begin position="95"/>
        <end position="116"/>
    </location>
</feature>
<feature type="transmembrane region" description="Helical" evidence="6">
    <location>
        <begin position="32"/>
        <end position="51"/>
    </location>
</feature>
<evidence type="ECO:0000256" key="1">
    <source>
        <dbReference type="ARBA" id="ARBA00004141"/>
    </source>
</evidence>
<comment type="caution">
    <text evidence="7">The sequence shown here is derived from an EMBL/GenBank/DDBJ whole genome shotgun (WGS) entry which is preliminary data.</text>
</comment>
<evidence type="ECO:0000256" key="4">
    <source>
        <dbReference type="ARBA" id="ARBA00022989"/>
    </source>
</evidence>
<gene>
    <name evidence="7" type="ORF">GM668_29575</name>
</gene>
<evidence type="ECO:0000256" key="5">
    <source>
        <dbReference type="ARBA" id="ARBA00023136"/>
    </source>
</evidence>
<evidence type="ECO:0000256" key="6">
    <source>
        <dbReference type="SAM" id="Phobius"/>
    </source>
</evidence>
<protein>
    <submittedName>
        <fullName evidence="7">Uncharacterized protein</fullName>
    </submittedName>
</protein>
<feature type="transmembrane region" description="Helical" evidence="6">
    <location>
        <begin position="6"/>
        <end position="25"/>
    </location>
</feature>
<evidence type="ECO:0000313" key="7">
    <source>
        <dbReference type="EMBL" id="MTW06233.1"/>
    </source>
</evidence>
<feature type="transmembrane region" description="Helical" evidence="6">
    <location>
        <begin position="128"/>
        <end position="148"/>
    </location>
</feature>
<evidence type="ECO:0000313" key="8">
    <source>
        <dbReference type="Proteomes" id="UP000484015"/>
    </source>
</evidence>
<keyword evidence="5 6" id="KW-0472">Membrane</keyword>
<dbReference type="GO" id="GO:0008360">
    <property type="term" value="P:regulation of cell shape"/>
    <property type="evidence" value="ECO:0007669"/>
    <property type="project" value="UniProtKB-KW"/>
</dbReference>
<feature type="transmembrane region" description="Helical" evidence="6">
    <location>
        <begin position="160"/>
        <end position="178"/>
    </location>
</feature>
<dbReference type="GO" id="GO:0051301">
    <property type="term" value="P:cell division"/>
    <property type="evidence" value="ECO:0007669"/>
    <property type="project" value="InterPro"/>
</dbReference>